<organism evidence="8 9">
    <name type="scientific">Kyrpidia spormannii</name>
    <dbReference type="NCBI Taxonomy" id="2055160"/>
    <lineage>
        <taxon>Bacteria</taxon>
        <taxon>Bacillati</taxon>
        <taxon>Bacillota</taxon>
        <taxon>Bacilli</taxon>
        <taxon>Bacillales</taxon>
        <taxon>Alicyclobacillaceae</taxon>
        <taxon>Kyrpidia</taxon>
    </lineage>
</organism>
<evidence type="ECO:0000256" key="1">
    <source>
        <dbReference type="ARBA" id="ARBA00004651"/>
    </source>
</evidence>
<evidence type="ECO:0000256" key="6">
    <source>
        <dbReference type="ARBA" id="ARBA00023136"/>
    </source>
</evidence>
<name>A0A2K8N894_9BACL</name>
<keyword evidence="6 7" id="KW-0472">Membrane</keyword>
<evidence type="ECO:0000313" key="8">
    <source>
        <dbReference type="EMBL" id="ATY85554.1"/>
    </source>
</evidence>
<protein>
    <submittedName>
        <fullName evidence="8">DUF350 domain-containing protein</fullName>
    </submittedName>
</protein>
<sequence length="136" mass="15140">MTLTIHQLLTMGFWFALFILLLVILMAVDVALTQYNDFELIRRGHTAVALRFVLKLLAHALIISRSMMISQVVWDAVVISAYAFVLLLIVQWLFDLVMKRAAGIDMSKNIAENHMPSALLSGSLHVVGAVILMGSM</sequence>
<evidence type="ECO:0000256" key="4">
    <source>
        <dbReference type="ARBA" id="ARBA00022692"/>
    </source>
</evidence>
<dbReference type="OrthoDB" id="2678278at2"/>
<dbReference type="Pfam" id="PF03994">
    <property type="entry name" value="DUF350"/>
    <property type="match status" value="1"/>
</dbReference>
<keyword evidence="5 7" id="KW-1133">Transmembrane helix</keyword>
<reference evidence="9" key="1">
    <citation type="submission" date="2017-11" db="EMBL/GenBank/DDBJ databases">
        <title>Complete Genome Sequence of Kyrpidia sp. Strain EA-1, a thermophilic, hydrogen-oxidizing Bacterium, isolated from the Azores.</title>
        <authorList>
            <person name="Reiner J.E."/>
            <person name="Lapp C.J."/>
            <person name="Bunk B."/>
            <person name="Gescher J."/>
        </authorList>
    </citation>
    <scope>NUCLEOTIDE SEQUENCE [LARGE SCALE GENOMIC DNA]</scope>
    <source>
        <strain evidence="9">EA-1</strain>
    </source>
</reference>
<feature type="transmembrane region" description="Helical" evidence="7">
    <location>
        <begin position="72"/>
        <end position="94"/>
    </location>
</feature>
<comment type="subcellular location">
    <subcellularLocation>
        <location evidence="1">Cell membrane</location>
        <topology evidence="1">Multi-pass membrane protein</topology>
    </subcellularLocation>
</comment>
<dbReference type="KEGG" id="kyr:CVV65_11980"/>
<gene>
    <name evidence="8" type="ORF">CVV65_11980</name>
</gene>
<proteinExistence type="inferred from homology"/>
<keyword evidence="3" id="KW-1003">Cell membrane</keyword>
<comment type="similarity">
    <text evidence="2">Belongs to the UPF0719 family.</text>
</comment>
<evidence type="ECO:0000313" key="9">
    <source>
        <dbReference type="Proteomes" id="UP000231932"/>
    </source>
</evidence>
<feature type="transmembrane region" description="Helical" evidence="7">
    <location>
        <begin position="114"/>
        <end position="134"/>
    </location>
</feature>
<feature type="transmembrane region" description="Helical" evidence="7">
    <location>
        <begin position="12"/>
        <end position="32"/>
    </location>
</feature>
<accession>A0A2K8N894</accession>
<dbReference type="Proteomes" id="UP000231932">
    <property type="component" value="Chromosome"/>
</dbReference>
<keyword evidence="4 7" id="KW-0812">Transmembrane</keyword>
<evidence type="ECO:0000256" key="2">
    <source>
        <dbReference type="ARBA" id="ARBA00005779"/>
    </source>
</evidence>
<dbReference type="RefSeq" id="WP_100668321.1">
    <property type="nucleotide sequence ID" value="NZ_CP024955.1"/>
</dbReference>
<evidence type="ECO:0000256" key="3">
    <source>
        <dbReference type="ARBA" id="ARBA00022475"/>
    </source>
</evidence>
<evidence type="ECO:0000256" key="7">
    <source>
        <dbReference type="SAM" id="Phobius"/>
    </source>
</evidence>
<dbReference type="EMBL" id="CP024955">
    <property type="protein sequence ID" value="ATY85554.1"/>
    <property type="molecule type" value="Genomic_DNA"/>
</dbReference>
<dbReference type="InterPro" id="IPR007140">
    <property type="entry name" value="DUF350"/>
</dbReference>
<evidence type="ECO:0000256" key="5">
    <source>
        <dbReference type="ARBA" id="ARBA00022989"/>
    </source>
</evidence>
<dbReference type="GO" id="GO:0005886">
    <property type="term" value="C:plasma membrane"/>
    <property type="evidence" value="ECO:0007669"/>
    <property type="project" value="UniProtKB-SubCell"/>
</dbReference>
<keyword evidence="9" id="KW-1185">Reference proteome</keyword>
<dbReference type="AlphaFoldDB" id="A0A2K8N894"/>